<proteinExistence type="predicted"/>
<organism evidence="2 3">
    <name type="scientific">Austropuccinia psidii MF-1</name>
    <dbReference type="NCBI Taxonomy" id="1389203"/>
    <lineage>
        <taxon>Eukaryota</taxon>
        <taxon>Fungi</taxon>
        <taxon>Dikarya</taxon>
        <taxon>Basidiomycota</taxon>
        <taxon>Pucciniomycotina</taxon>
        <taxon>Pucciniomycetes</taxon>
        <taxon>Pucciniales</taxon>
        <taxon>Sphaerophragmiaceae</taxon>
        <taxon>Austropuccinia</taxon>
    </lineage>
</organism>
<dbReference type="EMBL" id="AVOT02022799">
    <property type="protein sequence ID" value="MBW0512439.1"/>
    <property type="molecule type" value="Genomic_DNA"/>
</dbReference>
<dbReference type="AlphaFoldDB" id="A0A9Q3HRD9"/>
<feature type="compositionally biased region" description="Acidic residues" evidence="1">
    <location>
        <begin position="28"/>
        <end position="37"/>
    </location>
</feature>
<evidence type="ECO:0000313" key="3">
    <source>
        <dbReference type="Proteomes" id="UP000765509"/>
    </source>
</evidence>
<keyword evidence="3" id="KW-1185">Reference proteome</keyword>
<protein>
    <submittedName>
        <fullName evidence="2">Uncharacterized protein</fullName>
    </submittedName>
</protein>
<accession>A0A9Q3HRD9</accession>
<name>A0A9Q3HRD9_9BASI</name>
<evidence type="ECO:0000256" key="1">
    <source>
        <dbReference type="SAM" id="MobiDB-lite"/>
    </source>
</evidence>
<comment type="caution">
    <text evidence="2">The sequence shown here is derived from an EMBL/GenBank/DDBJ whole genome shotgun (WGS) entry which is preliminary data.</text>
</comment>
<dbReference type="Proteomes" id="UP000765509">
    <property type="component" value="Unassembled WGS sequence"/>
</dbReference>
<reference evidence="2" key="1">
    <citation type="submission" date="2021-03" db="EMBL/GenBank/DDBJ databases">
        <title>Draft genome sequence of rust myrtle Austropuccinia psidii MF-1, a brazilian biotype.</title>
        <authorList>
            <person name="Quecine M.C."/>
            <person name="Pachon D.M.R."/>
            <person name="Bonatelli M.L."/>
            <person name="Correr F.H."/>
            <person name="Franceschini L.M."/>
            <person name="Leite T.F."/>
            <person name="Margarido G.R.A."/>
            <person name="Almeida C.A."/>
            <person name="Ferrarezi J.A."/>
            <person name="Labate C.A."/>
        </authorList>
    </citation>
    <scope>NUCLEOTIDE SEQUENCE</scope>
    <source>
        <strain evidence="2">MF-1</strain>
    </source>
</reference>
<feature type="region of interest" description="Disordered" evidence="1">
    <location>
        <begin position="16"/>
        <end position="64"/>
    </location>
</feature>
<gene>
    <name evidence="2" type="ORF">O181_052154</name>
</gene>
<feature type="region of interest" description="Disordered" evidence="1">
    <location>
        <begin position="90"/>
        <end position="113"/>
    </location>
</feature>
<evidence type="ECO:0000313" key="2">
    <source>
        <dbReference type="EMBL" id="MBW0512439.1"/>
    </source>
</evidence>
<sequence>MDSIFGKTPKILAFDEMDSTKAPTAIDVNDEEGESELDGSRKRESGLSAYKIQQRGTKHQQKVQEKADDYLPIFSPTSEVSNVVAKNVSNVASESDGYQPKPQLLFGKGRKKH</sequence>